<feature type="compositionally biased region" description="Basic and acidic residues" evidence="9">
    <location>
        <begin position="290"/>
        <end position="303"/>
    </location>
</feature>
<dbReference type="PANTHER" id="PTHR19139:SF199">
    <property type="entry name" value="MIP17260P"/>
    <property type="match status" value="1"/>
</dbReference>
<gene>
    <name evidence="11" type="ORF">ABIA52_001601</name>
</gene>
<sequence length="303" mass="30286">MTSSVQAATDPQPGLLARLSAEALGSLFIVLVAVGVSILSNPAGAPLPAALTAGLTVTACMVAFGYVSGGHFNPAITLGNLIAGRIRAIAAVAYIAAQLIGSVLGAALVYVVVTTVPVLTDARVAFGTTAAGFDTHAPAQTQLAGVLLVEVVGSALLVAVFLGATAGRRALPSLAPFAVGLATAVLLQFGQVLGNLPFNPARATAQAVFSPSWAVEGLWIFWVAPLMGAALAGLAFRGFQGLSLPAGTAAEDHAGSDAINDDFDAGTGTAEETVDAGAETTPKPLPAKPANDDARDFFDGKKG</sequence>
<keyword evidence="3 8" id="KW-0813">Transport</keyword>
<evidence type="ECO:0000256" key="8">
    <source>
        <dbReference type="RuleBase" id="RU000477"/>
    </source>
</evidence>
<name>A0ABW8N558_9MICC</name>
<evidence type="ECO:0000256" key="7">
    <source>
        <dbReference type="ARBA" id="ARBA00023136"/>
    </source>
</evidence>
<dbReference type="SUPFAM" id="SSF81338">
    <property type="entry name" value="Aquaporin-like"/>
    <property type="match status" value="1"/>
</dbReference>
<dbReference type="InterPro" id="IPR023271">
    <property type="entry name" value="Aquaporin-like"/>
</dbReference>
<feature type="region of interest" description="Disordered" evidence="9">
    <location>
        <begin position="255"/>
        <end position="303"/>
    </location>
</feature>
<dbReference type="InterPro" id="IPR000425">
    <property type="entry name" value="MIP"/>
</dbReference>
<evidence type="ECO:0000256" key="9">
    <source>
        <dbReference type="SAM" id="MobiDB-lite"/>
    </source>
</evidence>
<dbReference type="Gene3D" id="1.20.1080.10">
    <property type="entry name" value="Glycerol uptake facilitator protein"/>
    <property type="match status" value="1"/>
</dbReference>
<organism evidence="11 12">
    <name type="scientific">Paenarthrobacter histidinolovorans</name>
    <dbReference type="NCBI Taxonomy" id="43664"/>
    <lineage>
        <taxon>Bacteria</taxon>
        <taxon>Bacillati</taxon>
        <taxon>Actinomycetota</taxon>
        <taxon>Actinomycetes</taxon>
        <taxon>Micrococcales</taxon>
        <taxon>Micrococcaceae</taxon>
        <taxon>Paenarthrobacter</taxon>
    </lineage>
</organism>
<feature type="transmembrane region" description="Helical" evidence="10">
    <location>
        <begin position="21"/>
        <end position="39"/>
    </location>
</feature>
<evidence type="ECO:0000256" key="5">
    <source>
        <dbReference type="ARBA" id="ARBA00022692"/>
    </source>
</evidence>
<feature type="transmembrane region" description="Helical" evidence="10">
    <location>
        <begin position="213"/>
        <end position="236"/>
    </location>
</feature>
<dbReference type="PROSITE" id="PS00221">
    <property type="entry name" value="MIP"/>
    <property type="match status" value="1"/>
</dbReference>
<keyword evidence="5 8" id="KW-0812">Transmembrane</keyword>
<keyword evidence="7 10" id="KW-0472">Membrane</keyword>
<evidence type="ECO:0000256" key="10">
    <source>
        <dbReference type="SAM" id="Phobius"/>
    </source>
</evidence>
<evidence type="ECO:0000256" key="6">
    <source>
        <dbReference type="ARBA" id="ARBA00022989"/>
    </source>
</evidence>
<accession>A0ABW8N558</accession>
<dbReference type="Proteomes" id="UP001620520">
    <property type="component" value="Unassembled WGS sequence"/>
</dbReference>
<evidence type="ECO:0000256" key="4">
    <source>
        <dbReference type="ARBA" id="ARBA00022475"/>
    </source>
</evidence>
<protein>
    <submittedName>
        <fullName evidence="11">Aquaporin Z</fullName>
    </submittedName>
</protein>
<comment type="similarity">
    <text evidence="2 8">Belongs to the MIP/aquaporin (TC 1.A.8) family.</text>
</comment>
<comment type="subcellular location">
    <subcellularLocation>
        <location evidence="1">Cell membrane</location>
        <topology evidence="1">Multi-pass membrane protein</topology>
    </subcellularLocation>
</comment>
<evidence type="ECO:0000256" key="3">
    <source>
        <dbReference type="ARBA" id="ARBA00022448"/>
    </source>
</evidence>
<dbReference type="PRINTS" id="PR00783">
    <property type="entry name" value="MINTRINSICP"/>
</dbReference>
<dbReference type="InterPro" id="IPR022357">
    <property type="entry name" value="MIP_CS"/>
</dbReference>
<reference evidence="11 12" key="1">
    <citation type="submission" date="2024-10" db="EMBL/GenBank/DDBJ databases">
        <title>Novel secondary metabolite-producing bacteria for plant disease control.</title>
        <authorList>
            <person name="Chevrette M."/>
        </authorList>
    </citation>
    <scope>NUCLEOTIDE SEQUENCE [LARGE SCALE GENOMIC DNA]</scope>
    <source>
        <strain evidence="11 12">J30 TE3557</strain>
    </source>
</reference>
<dbReference type="RefSeq" id="WP_404594104.1">
    <property type="nucleotide sequence ID" value="NZ_JBIYEW010000003.1"/>
</dbReference>
<comment type="caution">
    <text evidence="11">The sequence shown here is derived from an EMBL/GenBank/DDBJ whole genome shotgun (WGS) entry which is preliminary data.</text>
</comment>
<feature type="transmembrane region" description="Helical" evidence="10">
    <location>
        <begin position="143"/>
        <end position="162"/>
    </location>
</feature>
<keyword evidence="12" id="KW-1185">Reference proteome</keyword>
<keyword evidence="4" id="KW-1003">Cell membrane</keyword>
<keyword evidence="6 10" id="KW-1133">Transmembrane helix</keyword>
<dbReference type="PANTHER" id="PTHR19139">
    <property type="entry name" value="AQUAPORIN TRANSPORTER"/>
    <property type="match status" value="1"/>
</dbReference>
<evidence type="ECO:0000313" key="11">
    <source>
        <dbReference type="EMBL" id="MFK4638712.1"/>
    </source>
</evidence>
<proteinExistence type="inferred from homology"/>
<dbReference type="InterPro" id="IPR034294">
    <property type="entry name" value="Aquaporin_transptr"/>
</dbReference>
<evidence type="ECO:0000256" key="1">
    <source>
        <dbReference type="ARBA" id="ARBA00004651"/>
    </source>
</evidence>
<dbReference type="Pfam" id="PF00230">
    <property type="entry name" value="MIP"/>
    <property type="match status" value="1"/>
</dbReference>
<feature type="transmembrane region" description="Helical" evidence="10">
    <location>
        <begin position="174"/>
        <end position="193"/>
    </location>
</feature>
<evidence type="ECO:0000256" key="2">
    <source>
        <dbReference type="ARBA" id="ARBA00006175"/>
    </source>
</evidence>
<feature type="transmembrane region" description="Helical" evidence="10">
    <location>
        <begin position="45"/>
        <end position="67"/>
    </location>
</feature>
<evidence type="ECO:0000313" key="12">
    <source>
        <dbReference type="Proteomes" id="UP001620520"/>
    </source>
</evidence>
<feature type="transmembrane region" description="Helical" evidence="10">
    <location>
        <begin position="88"/>
        <end position="113"/>
    </location>
</feature>
<dbReference type="EMBL" id="JBIYEW010000003">
    <property type="protein sequence ID" value="MFK4638712.1"/>
    <property type="molecule type" value="Genomic_DNA"/>
</dbReference>